<dbReference type="Gene3D" id="3.40.390.10">
    <property type="entry name" value="Collagenase (Catalytic Domain)"/>
    <property type="match status" value="1"/>
</dbReference>
<evidence type="ECO:0000313" key="7">
    <source>
        <dbReference type="EMBL" id="CUU02559.1"/>
    </source>
</evidence>
<evidence type="ECO:0000256" key="1">
    <source>
        <dbReference type="ARBA" id="ARBA00001947"/>
    </source>
</evidence>
<dbReference type="PIRSF" id="PIRSF005785">
    <property type="entry name" value="Zn-prot_arch"/>
    <property type="match status" value="1"/>
</dbReference>
<dbReference type="RefSeq" id="WP_140944319.1">
    <property type="nucleotide sequence ID" value="NZ_FAOO01000003.1"/>
</dbReference>
<dbReference type="InterPro" id="IPR024079">
    <property type="entry name" value="MetalloPept_cat_dom_sf"/>
</dbReference>
<protein>
    <submittedName>
        <fullName evidence="7">Archaemetzincin</fullName>
    </submittedName>
</protein>
<proteinExistence type="predicted"/>
<dbReference type="SUPFAM" id="SSF55486">
    <property type="entry name" value="Metalloproteases ('zincins'), catalytic domain"/>
    <property type="match status" value="1"/>
</dbReference>
<dbReference type="AlphaFoldDB" id="A0A0S4MX89"/>
<evidence type="ECO:0000313" key="8">
    <source>
        <dbReference type="Proteomes" id="UP000320623"/>
    </source>
</evidence>
<accession>A0A0S4MX89</accession>
<keyword evidence="3" id="KW-0479">Metal-binding</keyword>
<comment type="cofactor">
    <cofactor evidence="1">
        <name>Zn(2+)</name>
        <dbReference type="ChEBI" id="CHEBI:29105"/>
    </cofactor>
</comment>
<dbReference type="OrthoDB" id="269208at2"/>
<evidence type="ECO:0000256" key="3">
    <source>
        <dbReference type="ARBA" id="ARBA00022723"/>
    </source>
</evidence>
<dbReference type="Proteomes" id="UP000320623">
    <property type="component" value="Unassembled WGS sequence"/>
</dbReference>
<keyword evidence="2" id="KW-0645">Protease</keyword>
<gene>
    <name evidence="7" type="ORF">JGI1_00523</name>
</gene>
<sequence length="195" mass="22073">MPSADRLKILVVPIYPVDFSLVLGLLPALKEMFFCDVLLENTNHINLSFAYDNSRGQFNSTKIISLLSDRFKDFNGKVVGVISVDLFIPVLTYVFGEAQLGGKVSVVSTFRLNEIAYGLPENKKLTQERLIKEVLHELGHNFGLLHCEDYLCVMHSSSTVEEVDLKSDRFCRNCKHKVDLALSSQFNYHQDGEQN</sequence>
<evidence type="ECO:0000256" key="4">
    <source>
        <dbReference type="ARBA" id="ARBA00022801"/>
    </source>
</evidence>
<dbReference type="GO" id="GO:0008237">
    <property type="term" value="F:metallopeptidase activity"/>
    <property type="evidence" value="ECO:0007669"/>
    <property type="project" value="UniProtKB-KW"/>
</dbReference>
<dbReference type="CDD" id="cd11375">
    <property type="entry name" value="Peptidase_M54"/>
    <property type="match status" value="1"/>
</dbReference>
<evidence type="ECO:0000256" key="5">
    <source>
        <dbReference type="ARBA" id="ARBA00022833"/>
    </source>
</evidence>
<dbReference type="PANTHER" id="PTHR15910:SF1">
    <property type="entry name" value="ARCHAEMETZINCIN-2"/>
    <property type="match status" value="1"/>
</dbReference>
<keyword evidence="6" id="KW-0482">Metalloprotease</keyword>
<organism evidence="7 8">
    <name type="scientific">Candidatus Thermokryptus mobilis</name>
    <dbReference type="NCBI Taxonomy" id="1643428"/>
    <lineage>
        <taxon>Bacteria</taxon>
        <taxon>Pseudomonadati</taxon>
        <taxon>Candidatus Kryptoniota</taxon>
        <taxon>Candidatus Thermokryptus</taxon>
    </lineage>
</organism>
<dbReference type="PANTHER" id="PTHR15910">
    <property type="entry name" value="ARCHAEMETZINCIN"/>
    <property type="match status" value="1"/>
</dbReference>
<reference evidence="8" key="1">
    <citation type="submission" date="2015-11" db="EMBL/GenBank/DDBJ databases">
        <authorList>
            <person name="Varghese N."/>
        </authorList>
    </citation>
    <scope>NUCLEOTIDE SEQUENCE [LARGE SCALE GENOMIC DNA]</scope>
</reference>
<dbReference type="STRING" id="1643428.GCA_001442855_00509"/>
<name>A0A0S4MX89_9BACT</name>
<keyword evidence="8" id="KW-1185">Reference proteome</keyword>
<dbReference type="NCBIfam" id="NF033823">
    <property type="entry name" value="archmetzin"/>
    <property type="match status" value="1"/>
</dbReference>
<dbReference type="InterPro" id="IPR012962">
    <property type="entry name" value="Pept_M54_archaemetzincn"/>
</dbReference>
<keyword evidence="5" id="KW-0862">Zinc</keyword>
<keyword evidence="4" id="KW-0378">Hydrolase</keyword>
<dbReference type="GO" id="GO:0006508">
    <property type="term" value="P:proteolysis"/>
    <property type="evidence" value="ECO:0007669"/>
    <property type="project" value="UniProtKB-KW"/>
</dbReference>
<dbReference type="EMBL" id="FAOO01000003">
    <property type="protein sequence ID" value="CUU02559.1"/>
    <property type="molecule type" value="Genomic_DNA"/>
</dbReference>
<evidence type="ECO:0000256" key="6">
    <source>
        <dbReference type="ARBA" id="ARBA00023049"/>
    </source>
</evidence>
<dbReference type="GO" id="GO:0008270">
    <property type="term" value="F:zinc ion binding"/>
    <property type="evidence" value="ECO:0007669"/>
    <property type="project" value="InterPro"/>
</dbReference>
<evidence type="ECO:0000256" key="2">
    <source>
        <dbReference type="ARBA" id="ARBA00022670"/>
    </source>
</evidence>
<dbReference type="Pfam" id="PF07998">
    <property type="entry name" value="Peptidase_M54"/>
    <property type="match status" value="1"/>
</dbReference>
<dbReference type="InterPro" id="IPR012091">
    <property type="entry name" value="Pept_M54_archaemetzncn_arc/bac"/>
</dbReference>